<evidence type="ECO:0000256" key="1">
    <source>
        <dbReference type="ARBA" id="ARBA00001946"/>
    </source>
</evidence>
<dbReference type="SUPFAM" id="SSF48576">
    <property type="entry name" value="Terpenoid synthases"/>
    <property type="match status" value="1"/>
</dbReference>
<keyword evidence="4" id="KW-0479">Metal-binding</keyword>
<reference evidence="8" key="1">
    <citation type="submission" date="2021-05" db="EMBL/GenBank/DDBJ databases">
        <authorList>
            <person name="Tanabe Y."/>
        </authorList>
    </citation>
    <scope>NUCLEOTIDE SEQUENCE</scope>
    <source>
        <strain evidence="8">BOTRYCO-1</strain>
    </source>
</reference>
<dbReference type="NCBIfam" id="NF045485">
    <property type="entry name" value="FPPsyn"/>
    <property type="match status" value="1"/>
</dbReference>
<dbReference type="EMBL" id="BPFZ01000001">
    <property type="protein sequence ID" value="GIU65928.1"/>
    <property type="molecule type" value="Genomic_DNA"/>
</dbReference>
<comment type="cofactor">
    <cofactor evidence="1">
        <name>Mg(2+)</name>
        <dbReference type="ChEBI" id="CHEBI:18420"/>
    </cofactor>
</comment>
<dbReference type="InterPro" id="IPR008949">
    <property type="entry name" value="Isoprenoid_synthase_dom_sf"/>
</dbReference>
<sequence length="298" mass="32251">MDLAVSLEQRLEETADRITVALDTLVPRVQGPEARLMSAMRYAALGGGKRLRPFLVLETGRLFGVDERCLLRVAAALECVHTYSLIHDDLPCMDDDDMRRGRPSVHIAYDEATAILAGDALLTLAFEILADPQTHTDPSIRIQVVARLAEAAGARGMVGGQMMDMIAEKLGDDIAAVTRMQRLKTGMLFTFAVEVGALMGRASEDARHALSAYAHDLGLAFQITDDILDAEGSVELVGKAVGKDRHKGKASFVSLLGLAGAKQRVKLLADQAHAHLALFGARAHYLNTIIDTIIERKS</sequence>
<evidence type="ECO:0000313" key="8">
    <source>
        <dbReference type="EMBL" id="GIU65928.1"/>
    </source>
</evidence>
<dbReference type="InterPro" id="IPR000092">
    <property type="entry name" value="Polyprenyl_synt"/>
</dbReference>
<dbReference type="PANTHER" id="PTHR43281">
    <property type="entry name" value="FARNESYL DIPHOSPHATE SYNTHASE"/>
    <property type="match status" value="1"/>
</dbReference>
<comment type="similarity">
    <text evidence="2 7">Belongs to the FPP/GGPP synthase family.</text>
</comment>
<dbReference type="SFLD" id="SFLDG01017">
    <property type="entry name" value="Polyprenyl_Transferase_Like"/>
    <property type="match status" value="1"/>
</dbReference>
<dbReference type="PROSITE" id="PS00444">
    <property type="entry name" value="POLYPRENYL_SYNTHASE_2"/>
    <property type="match status" value="1"/>
</dbReference>
<keyword evidence="5" id="KW-0460">Magnesium</keyword>
<evidence type="ECO:0000256" key="5">
    <source>
        <dbReference type="ARBA" id="ARBA00022842"/>
    </source>
</evidence>
<name>A0ABQ4PT77_9PROT</name>
<dbReference type="InterPro" id="IPR053378">
    <property type="entry name" value="Prenyl_diphosphate_synthase"/>
</dbReference>
<dbReference type="RefSeq" id="WP_284358395.1">
    <property type="nucleotide sequence ID" value="NZ_BPFZ01000001.1"/>
</dbReference>
<organism evidence="8 9">
    <name type="scientific">Candidatus Phycosocius spiralis</name>
    <dbReference type="NCBI Taxonomy" id="2815099"/>
    <lineage>
        <taxon>Bacteria</taxon>
        <taxon>Pseudomonadati</taxon>
        <taxon>Pseudomonadota</taxon>
        <taxon>Alphaproteobacteria</taxon>
        <taxon>Caulobacterales</taxon>
        <taxon>Caulobacterales incertae sedis</taxon>
        <taxon>Candidatus Phycosocius</taxon>
    </lineage>
</organism>
<evidence type="ECO:0000256" key="6">
    <source>
        <dbReference type="ARBA" id="ARBA00023229"/>
    </source>
</evidence>
<keyword evidence="9" id="KW-1185">Reference proteome</keyword>
<dbReference type="Proteomes" id="UP001161064">
    <property type="component" value="Unassembled WGS sequence"/>
</dbReference>
<comment type="caution">
    <text evidence="8">The sequence shown here is derived from an EMBL/GenBank/DDBJ whole genome shotgun (WGS) entry which is preliminary data.</text>
</comment>
<dbReference type="PROSITE" id="PS00723">
    <property type="entry name" value="POLYPRENYL_SYNTHASE_1"/>
    <property type="match status" value="1"/>
</dbReference>
<reference evidence="8" key="2">
    <citation type="journal article" date="2023" name="ISME Commun">
        <title>Characterization of a bloom-associated alphaproteobacterial lineage, 'Candidatus Phycosocius': insights into freshwater algal-bacterial interactions.</title>
        <authorList>
            <person name="Tanabe Y."/>
            <person name="Yamaguchi H."/>
            <person name="Yoshida M."/>
            <person name="Kai A."/>
            <person name="Okazaki Y."/>
        </authorList>
    </citation>
    <scope>NUCLEOTIDE SEQUENCE</scope>
    <source>
        <strain evidence="8">BOTRYCO-1</strain>
    </source>
</reference>
<accession>A0ABQ4PT77</accession>
<gene>
    <name evidence="8" type="ORF">PsB1_0082</name>
</gene>
<keyword evidence="6" id="KW-0414">Isoprene biosynthesis</keyword>
<keyword evidence="3 7" id="KW-0808">Transferase</keyword>
<evidence type="ECO:0000256" key="4">
    <source>
        <dbReference type="ARBA" id="ARBA00022723"/>
    </source>
</evidence>
<proteinExistence type="inferred from homology"/>
<evidence type="ECO:0000256" key="7">
    <source>
        <dbReference type="RuleBase" id="RU004466"/>
    </source>
</evidence>
<protein>
    <submittedName>
        <fullName evidence="8">Farnesyl-diphosphate synthase</fullName>
    </submittedName>
</protein>
<dbReference type="Gene3D" id="1.10.600.10">
    <property type="entry name" value="Farnesyl Diphosphate Synthase"/>
    <property type="match status" value="1"/>
</dbReference>
<dbReference type="CDD" id="cd00685">
    <property type="entry name" value="Trans_IPPS_HT"/>
    <property type="match status" value="1"/>
</dbReference>
<evidence type="ECO:0000256" key="3">
    <source>
        <dbReference type="ARBA" id="ARBA00022679"/>
    </source>
</evidence>
<dbReference type="SFLD" id="SFLDS00005">
    <property type="entry name" value="Isoprenoid_Synthase_Type_I"/>
    <property type="match status" value="1"/>
</dbReference>
<dbReference type="Pfam" id="PF00348">
    <property type="entry name" value="polyprenyl_synt"/>
    <property type="match status" value="1"/>
</dbReference>
<dbReference type="PANTHER" id="PTHR43281:SF1">
    <property type="entry name" value="FARNESYL DIPHOSPHATE SYNTHASE"/>
    <property type="match status" value="1"/>
</dbReference>
<evidence type="ECO:0000256" key="2">
    <source>
        <dbReference type="ARBA" id="ARBA00006706"/>
    </source>
</evidence>
<dbReference type="InterPro" id="IPR033749">
    <property type="entry name" value="Polyprenyl_synt_CS"/>
</dbReference>
<evidence type="ECO:0000313" key="9">
    <source>
        <dbReference type="Proteomes" id="UP001161064"/>
    </source>
</evidence>